<dbReference type="RefSeq" id="XP_030766315.1">
    <property type="nucleotide sequence ID" value="XM_030910455.1"/>
</dbReference>
<gene>
    <name evidence="3" type="primary">LOC115890276</name>
</gene>
<evidence type="ECO:0000256" key="1">
    <source>
        <dbReference type="SAM" id="SignalP"/>
    </source>
</evidence>
<organism evidence="2 3">
    <name type="scientific">Sitophilus oryzae</name>
    <name type="common">Rice weevil</name>
    <name type="synonym">Curculio oryzae</name>
    <dbReference type="NCBI Taxonomy" id="7048"/>
    <lineage>
        <taxon>Eukaryota</taxon>
        <taxon>Metazoa</taxon>
        <taxon>Ecdysozoa</taxon>
        <taxon>Arthropoda</taxon>
        <taxon>Hexapoda</taxon>
        <taxon>Insecta</taxon>
        <taxon>Pterygota</taxon>
        <taxon>Neoptera</taxon>
        <taxon>Endopterygota</taxon>
        <taxon>Coleoptera</taxon>
        <taxon>Polyphaga</taxon>
        <taxon>Cucujiformia</taxon>
        <taxon>Curculionidae</taxon>
        <taxon>Dryophthorinae</taxon>
        <taxon>Sitophilus</taxon>
    </lineage>
</organism>
<evidence type="ECO:0000313" key="2">
    <source>
        <dbReference type="Proteomes" id="UP000504635"/>
    </source>
</evidence>
<evidence type="ECO:0000313" key="3">
    <source>
        <dbReference type="RefSeq" id="XP_030766315.1"/>
    </source>
</evidence>
<accession>A0A6J2YU15</accession>
<protein>
    <submittedName>
        <fullName evidence="3">Uncharacterized protein LOC115890276</fullName>
    </submittedName>
</protein>
<dbReference type="AlphaFoldDB" id="A0A6J2YU15"/>
<dbReference type="KEGG" id="soy:115890276"/>
<keyword evidence="1" id="KW-0732">Signal</keyword>
<feature type="chain" id="PRO_5027028754" evidence="1">
    <location>
        <begin position="23"/>
        <end position="100"/>
    </location>
</feature>
<proteinExistence type="predicted"/>
<dbReference type="Proteomes" id="UP000504635">
    <property type="component" value="Unplaced"/>
</dbReference>
<name>A0A6J2YU15_SITOR</name>
<dbReference type="GeneID" id="115890276"/>
<dbReference type="InParanoid" id="A0A6J2YU15"/>
<keyword evidence="2" id="KW-1185">Reference proteome</keyword>
<feature type="signal peptide" evidence="1">
    <location>
        <begin position="1"/>
        <end position="22"/>
    </location>
</feature>
<sequence length="100" mass="11400">MISERYNFILISILVIINNTYGYPVSEEQKEGIVGNITFFILSDNITSQDQLREMVIPFNITQEDRVPLIVGGNPNLASLPCKPPLVLDFDRKCRKLDED</sequence>
<reference evidence="3" key="1">
    <citation type="submission" date="2025-08" db="UniProtKB">
        <authorList>
            <consortium name="RefSeq"/>
        </authorList>
    </citation>
    <scope>IDENTIFICATION</scope>
    <source>
        <tissue evidence="3">Gonads</tissue>
    </source>
</reference>